<protein>
    <submittedName>
        <fullName evidence="1">Uncharacterized protein</fullName>
    </submittedName>
</protein>
<dbReference type="Proteomes" id="UP000297245">
    <property type="component" value="Unassembled WGS sequence"/>
</dbReference>
<evidence type="ECO:0000313" key="1">
    <source>
        <dbReference type="EMBL" id="THU91801.1"/>
    </source>
</evidence>
<organism evidence="1 2">
    <name type="scientific">Dendrothele bispora (strain CBS 962.96)</name>
    <dbReference type="NCBI Taxonomy" id="1314807"/>
    <lineage>
        <taxon>Eukaryota</taxon>
        <taxon>Fungi</taxon>
        <taxon>Dikarya</taxon>
        <taxon>Basidiomycota</taxon>
        <taxon>Agaricomycotina</taxon>
        <taxon>Agaricomycetes</taxon>
        <taxon>Agaricomycetidae</taxon>
        <taxon>Agaricales</taxon>
        <taxon>Agaricales incertae sedis</taxon>
        <taxon>Dendrothele</taxon>
    </lineage>
</organism>
<proteinExistence type="predicted"/>
<dbReference type="AlphaFoldDB" id="A0A4S8LRB7"/>
<keyword evidence="2" id="KW-1185">Reference proteome</keyword>
<dbReference type="EMBL" id="ML179297">
    <property type="protein sequence ID" value="THU91801.1"/>
    <property type="molecule type" value="Genomic_DNA"/>
</dbReference>
<accession>A0A4S8LRB7</accession>
<dbReference type="OrthoDB" id="2872586at2759"/>
<evidence type="ECO:0000313" key="2">
    <source>
        <dbReference type="Proteomes" id="UP000297245"/>
    </source>
</evidence>
<sequence>MPPSHTTKVLFRPPGGREKYKQNDYITLCKDTPIPLDNLPTYLLIHPSAKGWHAPWLWLGWAGEDRLLKIVEKHFPEALVRREDHTKILKLDSVLKLPKLIINKLQLPEKEHKYVRVVDVFRKSGRLDVALVVGNNFEGALDEDQNWMKRIADELFDGKMPMWYLCNMRYRWVPQRCGERPVPPSAIQWPMNHPS</sequence>
<reference evidence="1 2" key="1">
    <citation type="journal article" date="2019" name="Nat. Ecol. Evol.">
        <title>Megaphylogeny resolves global patterns of mushroom evolution.</title>
        <authorList>
            <person name="Varga T."/>
            <person name="Krizsan K."/>
            <person name="Foldi C."/>
            <person name="Dima B."/>
            <person name="Sanchez-Garcia M."/>
            <person name="Sanchez-Ramirez S."/>
            <person name="Szollosi G.J."/>
            <person name="Szarkandi J.G."/>
            <person name="Papp V."/>
            <person name="Albert L."/>
            <person name="Andreopoulos W."/>
            <person name="Angelini C."/>
            <person name="Antonin V."/>
            <person name="Barry K.W."/>
            <person name="Bougher N.L."/>
            <person name="Buchanan P."/>
            <person name="Buyck B."/>
            <person name="Bense V."/>
            <person name="Catcheside P."/>
            <person name="Chovatia M."/>
            <person name="Cooper J."/>
            <person name="Damon W."/>
            <person name="Desjardin D."/>
            <person name="Finy P."/>
            <person name="Geml J."/>
            <person name="Haridas S."/>
            <person name="Hughes K."/>
            <person name="Justo A."/>
            <person name="Karasinski D."/>
            <person name="Kautmanova I."/>
            <person name="Kiss B."/>
            <person name="Kocsube S."/>
            <person name="Kotiranta H."/>
            <person name="LaButti K.M."/>
            <person name="Lechner B.E."/>
            <person name="Liimatainen K."/>
            <person name="Lipzen A."/>
            <person name="Lukacs Z."/>
            <person name="Mihaltcheva S."/>
            <person name="Morgado L.N."/>
            <person name="Niskanen T."/>
            <person name="Noordeloos M.E."/>
            <person name="Ohm R.A."/>
            <person name="Ortiz-Santana B."/>
            <person name="Ovrebo C."/>
            <person name="Racz N."/>
            <person name="Riley R."/>
            <person name="Savchenko A."/>
            <person name="Shiryaev A."/>
            <person name="Soop K."/>
            <person name="Spirin V."/>
            <person name="Szebenyi C."/>
            <person name="Tomsovsky M."/>
            <person name="Tulloss R.E."/>
            <person name="Uehling J."/>
            <person name="Grigoriev I.V."/>
            <person name="Vagvolgyi C."/>
            <person name="Papp T."/>
            <person name="Martin F.M."/>
            <person name="Miettinen O."/>
            <person name="Hibbett D.S."/>
            <person name="Nagy L.G."/>
        </authorList>
    </citation>
    <scope>NUCLEOTIDE SEQUENCE [LARGE SCALE GENOMIC DNA]</scope>
    <source>
        <strain evidence="1 2">CBS 962.96</strain>
    </source>
</reference>
<name>A0A4S8LRB7_DENBC</name>
<gene>
    <name evidence="1" type="ORF">K435DRAFT_840845</name>
</gene>